<feature type="region of interest" description="Disordered" evidence="1">
    <location>
        <begin position="26"/>
        <end position="49"/>
    </location>
</feature>
<dbReference type="AlphaFoldDB" id="A0A0R3TLP4"/>
<sequence length="202" mass="22755">MEITAGVRCPSKAYPYRSPKLQLTTAFQPASRDQSSGKHTPEDFDHELSQPNICSTRTLNTDHCIWRNIPQDARQWTKHCLTRSAGKVHKHARNPQSYCFQLEPSSLSISNTCPTSTQNPNTSHIVVLEVPIITSSTAEPNGGIEKRKASLYYFLGIRTYTSEAGTWLNKIRKPRSLITRLGSRLLAIQRSLSSKLIDLVKY</sequence>
<organism evidence="4">
    <name type="scientific">Rodentolepis nana</name>
    <name type="common">Dwarf tapeworm</name>
    <name type="synonym">Hymenolepis nana</name>
    <dbReference type="NCBI Taxonomy" id="102285"/>
    <lineage>
        <taxon>Eukaryota</taxon>
        <taxon>Metazoa</taxon>
        <taxon>Spiralia</taxon>
        <taxon>Lophotrochozoa</taxon>
        <taxon>Platyhelminthes</taxon>
        <taxon>Cestoda</taxon>
        <taxon>Eucestoda</taxon>
        <taxon>Cyclophyllidea</taxon>
        <taxon>Hymenolepididae</taxon>
        <taxon>Rodentolepis</taxon>
    </lineage>
</organism>
<evidence type="ECO:0000256" key="1">
    <source>
        <dbReference type="SAM" id="MobiDB-lite"/>
    </source>
</evidence>
<dbReference type="EMBL" id="UZAE01012215">
    <property type="protein sequence ID" value="VDO04040.1"/>
    <property type="molecule type" value="Genomic_DNA"/>
</dbReference>
<gene>
    <name evidence="2" type="ORF">HNAJ_LOCUS8177</name>
</gene>
<evidence type="ECO:0000313" key="2">
    <source>
        <dbReference type="EMBL" id="VDO04040.1"/>
    </source>
</evidence>
<feature type="compositionally biased region" description="Basic and acidic residues" evidence="1">
    <location>
        <begin position="35"/>
        <end position="48"/>
    </location>
</feature>
<evidence type="ECO:0000313" key="4">
    <source>
        <dbReference type="WBParaSite" id="HNAJ_0000818101-mRNA-1"/>
    </source>
</evidence>
<accession>A0A0R3TLP4</accession>
<dbReference type="WBParaSite" id="HNAJ_0000818101-mRNA-1">
    <property type="protein sequence ID" value="HNAJ_0000818101-mRNA-1"/>
    <property type="gene ID" value="HNAJ_0000818101"/>
</dbReference>
<protein>
    <submittedName>
        <fullName evidence="2 4">Uncharacterized protein</fullName>
    </submittedName>
</protein>
<evidence type="ECO:0000313" key="3">
    <source>
        <dbReference type="Proteomes" id="UP000278807"/>
    </source>
</evidence>
<dbReference type="Proteomes" id="UP000278807">
    <property type="component" value="Unassembled WGS sequence"/>
</dbReference>
<proteinExistence type="predicted"/>
<keyword evidence="3" id="KW-1185">Reference proteome</keyword>
<name>A0A0R3TLP4_RODNA</name>
<reference evidence="2 3" key="2">
    <citation type="submission" date="2018-11" db="EMBL/GenBank/DDBJ databases">
        <authorList>
            <consortium name="Pathogen Informatics"/>
        </authorList>
    </citation>
    <scope>NUCLEOTIDE SEQUENCE [LARGE SCALE GENOMIC DNA]</scope>
</reference>
<reference evidence="4" key="1">
    <citation type="submission" date="2017-02" db="UniProtKB">
        <authorList>
            <consortium name="WormBaseParasite"/>
        </authorList>
    </citation>
    <scope>IDENTIFICATION</scope>
</reference>